<dbReference type="Proteomes" id="UP001281614">
    <property type="component" value="Unassembled WGS sequence"/>
</dbReference>
<keyword evidence="3" id="KW-1185">Reference proteome</keyword>
<name>A0AAD9YBI7_COLKA</name>
<organism evidence="2 3">
    <name type="scientific">Colletotrichum kahawae</name>
    <name type="common">Coffee berry disease fungus</name>
    <dbReference type="NCBI Taxonomy" id="34407"/>
    <lineage>
        <taxon>Eukaryota</taxon>
        <taxon>Fungi</taxon>
        <taxon>Dikarya</taxon>
        <taxon>Ascomycota</taxon>
        <taxon>Pezizomycotina</taxon>
        <taxon>Sordariomycetes</taxon>
        <taxon>Hypocreomycetidae</taxon>
        <taxon>Glomerellales</taxon>
        <taxon>Glomerellaceae</taxon>
        <taxon>Colletotrichum</taxon>
        <taxon>Colletotrichum gloeosporioides species complex</taxon>
    </lineage>
</organism>
<protein>
    <submittedName>
        <fullName evidence="2">Uncharacterized protein</fullName>
    </submittedName>
</protein>
<evidence type="ECO:0000313" key="3">
    <source>
        <dbReference type="Proteomes" id="UP001281614"/>
    </source>
</evidence>
<feature type="compositionally biased region" description="Basic and acidic residues" evidence="1">
    <location>
        <begin position="72"/>
        <end position="83"/>
    </location>
</feature>
<evidence type="ECO:0000313" key="2">
    <source>
        <dbReference type="EMBL" id="KAK2756358.1"/>
    </source>
</evidence>
<feature type="region of interest" description="Disordered" evidence="1">
    <location>
        <begin position="72"/>
        <end position="108"/>
    </location>
</feature>
<gene>
    <name evidence="2" type="ORF">CKAH01_05879</name>
</gene>
<proteinExistence type="predicted"/>
<sequence>MKIKLSSSPVPERLGNKDGSIVHIQESTSEMISKIRRGVHAVWGGIGADEERKLREVLQKLVDDIDGLEKTLSRTMKRPRENDTSAIDNKRHKKESSSDESYLHNKNPVAPPHIAAGAHCKIEKFEDDVELLELLSTMPFAPVIDLTADTTSDEESRQASTTHRHDAPLAPEATANEQFGHENDKSDALLMRLLEYNDIDSDQESCNGMTNYQEDCQDESLNAIEMWFRHKVHHGDELLGLLALVDFHESNPDNCKASSGSCRNVRRKVEAAEQAMGCDWEKTVGPLAHAVSAHLEDAGENLEDVLKRFQDHAKAIEPQPDFDDLLLDNAEYIDRIRPSEKHQVYSTSNLSIPGQTSKVHIHIPDPRRSPRINTLPPCFVGLRNSFPAKGSRDGTERLSTV</sequence>
<accession>A0AAD9YBI7</accession>
<evidence type="ECO:0000256" key="1">
    <source>
        <dbReference type="SAM" id="MobiDB-lite"/>
    </source>
</evidence>
<reference evidence="2" key="1">
    <citation type="submission" date="2023-02" db="EMBL/GenBank/DDBJ databases">
        <title>Colletotrichum kahawae CIFC_Que2 genome sequencing and assembly.</title>
        <authorList>
            <person name="Baroncelli R."/>
        </authorList>
    </citation>
    <scope>NUCLEOTIDE SEQUENCE</scope>
    <source>
        <strain evidence="2">CIFC_Que2</strain>
    </source>
</reference>
<feature type="region of interest" description="Disordered" evidence="1">
    <location>
        <begin position="149"/>
        <end position="182"/>
    </location>
</feature>
<comment type="caution">
    <text evidence="2">The sequence shown here is derived from an EMBL/GenBank/DDBJ whole genome shotgun (WGS) entry which is preliminary data.</text>
</comment>
<dbReference type="EMBL" id="VYYT01000211">
    <property type="protein sequence ID" value="KAK2756358.1"/>
    <property type="molecule type" value="Genomic_DNA"/>
</dbReference>
<dbReference type="AlphaFoldDB" id="A0AAD9YBI7"/>